<gene>
    <name evidence="3" type="primary">LOC107001495</name>
</gene>
<evidence type="ECO:0000256" key="1">
    <source>
        <dbReference type="SAM" id="MobiDB-lite"/>
    </source>
</evidence>
<sequence length="198" mass="21500">MPPRRANSRNMSARNENTAHLIPDQEVSNAEIRNAIQMLAQSMTNLNNWVHAPLNTNGGSAATRVPDFVEGDILREQAKENNKARNRNYHYSQQKSGGENHSQSQQKFSAPAPSSASVPSSKNRYDEKARAPCSKSQGSFSSTRTYPTCPKCGKNHQGKCLLGKEGCFGCGQSGHMLRDYPARQGQGGGNGTTQSTTS</sequence>
<dbReference type="Proteomes" id="UP000694930">
    <property type="component" value="Chromosome 10"/>
</dbReference>
<feature type="compositionally biased region" description="Low complexity" evidence="1">
    <location>
        <begin position="1"/>
        <end position="16"/>
    </location>
</feature>
<reference evidence="3" key="2">
    <citation type="submission" date="2025-08" db="UniProtKB">
        <authorList>
            <consortium name="RefSeq"/>
        </authorList>
    </citation>
    <scope>IDENTIFICATION</scope>
</reference>
<evidence type="ECO:0000313" key="2">
    <source>
        <dbReference type="Proteomes" id="UP000694930"/>
    </source>
</evidence>
<evidence type="ECO:0000313" key="3">
    <source>
        <dbReference type="RefSeq" id="XP_015055006.1"/>
    </source>
</evidence>
<dbReference type="GeneID" id="107001495"/>
<protein>
    <submittedName>
        <fullName evidence="3">Uncharacterized protein LOC107001495</fullName>
    </submittedName>
</protein>
<keyword evidence="2" id="KW-1185">Reference proteome</keyword>
<feature type="compositionally biased region" description="Low complexity" evidence="1">
    <location>
        <begin position="102"/>
        <end position="121"/>
    </location>
</feature>
<feature type="region of interest" description="Disordered" evidence="1">
    <location>
        <begin position="178"/>
        <end position="198"/>
    </location>
</feature>
<feature type="region of interest" description="Disordered" evidence="1">
    <location>
        <begin position="92"/>
        <end position="148"/>
    </location>
</feature>
<proteinExistence type="predicted"/>
<dbReference type="RefSeq" id="XP_015055006.1">
    <property type="nucleotide sequence ID" value="XM_015199520.1"/>
</dbReference>
<feature type="region of interest" description="Disordered" evidence="1">
    <location>
        <begin position="1"/>
        <end position="25"/>
    </location>
</feature>
<feature type="compositionally biased region" description="Polar residues" evidence="1">
    <location>
        <begin position="134"/>
        <end position="146"/>
    </location>
</feature>
<organism evidence="2 3">
    <name type="scientific">Solanum pennellii</name>
    <name type="common">Tomato</name>
    <name type="synonym">Lycopersicon pennellii</name>
    <dbReference type="NCBI Taxonomy" id="28526"/>
    <lineage>
        <taxon>Eukaryota</taxon>
        <taxon>Viridiplantae</taxon>
        <taxon>Streptophyta</taxon>
        <taxon>Embryophyta</taxon>
        <taxon>Tracheophyta</taxon>
        <taxon>Spermatophyta</taxon>
        <taxon>Magnoliopsida</taxon>
        <taxon>eudicotyledons</taxon>
        <taxon>Gunneridae</taxon>
        <taxon>Pentapetalae</taxon>
        <taxon>asterids</taxon>
        <taxon>lamiids</taxon>
        <taxon>Solanales</taxon>
        <taxon>Solanaceae</taxon>
        <taxon>Solanoideae</taxon>
        <taxon>Solaneae</taxon>
        <taxon>Solanum</taxon>
        <taxon>Solanum subgen. Lycopersicon</taxon>
    </lineage>
</organism>
<feature type="compositionally biased region" description="Polar residues" evidence="1">
    <location>
        <begin position="92"/>
        <end position="101"/>
    </location>
</feature>
<reference evidence="2" key="1">
    <citation type="journal article" date="2014" name="Nat. Genet.">
        <title>The genome of the stress-tolerant wild tomato species Solanum pennellii.</title>
        <authorList>
            <person name="Bolger A."/>
            <person name="Scossa F."/>
            <person name="Bolger M.E."/>
            <person name="Lanz C."/>
            <person name="Maumus F."/>
            <person name="Tohge T."/>
            <person name="Quesneville H."/>
            <person name="Alseekh S."/>
            <person name="Sorensen I."/>
            <person name="Lichtenstein G."/>
            <person name="Fich E.A."/>
            <person name="Conte M."/>
            <person name="Keller H."/>
            <person name="Schneeberger K."/>
            <person name="Schwacke R."/>
            <person name="Ofner I."/>
            <person name="Vrebalov J."/>
            <person name="Xu Y."/>
            <person name="Osorio S."/>
            <person name="Aflitos S.A."/>
            <person name="Schijlen E."/>
            <person name="Jimenez-Gomez J.M."/>
            <person name="Ryngajllo M."/>
            <person name="Kimura S."/>
            <person name="Kumar R."/>
            <person name="Koenig D."/>
            <person name="Headland L.R."/>
            <person name="Maloof J.N."/>
            <person name="Sinha N."/>
            <person name="van Ham R.C."/>
            <person name="Lankhorst R.K."/>
            <person name="Mao L."/>
            <person name="Vogel A."/>
            <person name="Arsova B."/>
            <person name="Panstruga R."/>
            <person name="Fei Z."/>
            <person name="Rose J.K."/>
            <person name="Zamir D."/>
            <person name="Carrari F."/>
            <person name="Giovannoni J.J."/>
            <person name="Weigel D."/>
            <person name="Usadel B."/>
            <person name="Fernie A.R."/>
        </authorList>
    </citation>
    <scope>NUCLEOTIDE SEQUENCE [LARGE SCALE GENOMIC DNA]</scope>
    <source>
        <strain evidence="2">cv. LA0716</strain>
    </source>
</reference>
<accession>A0ABM1FCP0</accession>
<name>A0ABM1FCP0_SOLPN</name>